<dbReference type="GO" id="GO:0008061">
    <property type="term" value="F:chitin binding"/>
    <property type="evidence" value="ECO:0007669"/>
    <property type="project" value="TreeGrafter"/>
</dbReference>
<dbReference type="GO" id="GO:0005975">
    <property type="term" value="P:carbohydrate metabolic process"/>
    <property type="evidence" value="ECO:0007669"/>
    <property type="project" value="InterPro"/>
</dbReference>
<sequence>MKVLTSVLLLGALIQASLAETASSKRVVCYQGTWSVYRPANGTYGVADIDPSLCTHLIYSFIGLYANGSIRLLDPFLDIDRKNFEQFVALSEENPNLKVMVAIGGWNEGSTNIQSW</sequence>
<gene>
    <name evidence="3" type="ORF">CALMAC_LOCUS20511</name>
</gene>
<accession>A0A653DU75</accession>
<name>A0A653DU75_CALMS</name>
<dbReference type="OrthoDB" id="73875at2759"/>
<feature type="signal peptide" evidence="1">
    <location>
        <begin position="1"/>
        <end position="19"/>
    </location>
</feature>
<dbReference type="AlphaFoldDB" id="A0A653DU75"/>
<evidence type="ECO:0000313" key="4">
    <source>
        <dbReference type="Proteomes" id="UP000410492"/>
    </source>
</evidence>
<dbReference type="PANTHER" id="PTHR11177:SF360">
    <property type="entry name" value="CHITINASE 4-RELATED"/>
    <property type="match status" value="1"/>
</dbReference>
<dbReference type="GO" id="GO:0006032">
    <property type="term" value="P:chitin catabolic process"/>
    <property type="evidence" value="ECO:0007669"/>
    <property type="project" value="TreeGrafter"/>
</dbReference>
<feature type="domain" description="GH18" evidence="2">
    <location>
        <begin position="25"/>
        <end position="116"/>
    </location>
</feature>
<evidence type="ECO:0000259" key="2">
    <source>
        <dbReference type="PROSITE" id="PS51910"/>
    </source>
</evidence>
<dbReference type="GO" id="GO:0005576">
    <property type="term" value="C:extracellular region"/>
    <property type="evidence" value="ECO:0007669"/>
    <property type="project" value="TreeGrafter"/>
</dbReference>
<dbReference type="InterPro" id="IPR001223">
    <property type="entry name" value="Glyco_hydro18_cat"/>
</dbReference>
<dbReference type="GO" id="GO:0004568">
    <property type="term" value="F:chitinase activity"/>
    <property type="evidence" value="ECO:0007669"/>
    <property type="project" value="TreeGrafter"/>
</dbReference>
<organism evidence="3 4">
    <name type="scientific">Callosobruchus maculatus</name>
    <name type="common">Southern cowpea weevil</name>
    <name type="synonym">Pulse bruchid</name>
    <dbReference type="NCBI Taxonomy" id="64391"/>
    <lineage>
        <taxon>Eukaryota</taxon>
        <taxon>Metazoa</taxon>
        <taxon>Ecdysozoa</taxon>
        <taxon>Arthropoda</taxon>
        <taxon>Hexapoda</taxon>
        <taxon>Insecta</taxon>
        <taxon>Pterygota</taxon>
        <taxon>Neoptera</taxon>
        <taxon>Endopterygota</taxon>
        <taxon>Coleoptera</taxon>
        <taxon>Polyphaga</taxon>
        <taxon>Cucujiformia</taxon>
        <taxon>Chrysomeloidea</taxon>
        <taxon>Chrysomelidae</taxon>
        <taxon>Bruchinae</taxon>
        <taxon>Bruchini</taxon>
        <taxon>Callosobruchus</taxon>
    </lineage>
</organism>
<evidence type="ECO:0000313" key="3">
    <source>
        <dbReference type="EMBL" id="VEN63793.1"/>
    </source>
</evidence>
<dbReference type="Proteomes" id="UP000410492">
    <property type="component" value="Unassembled WGS sequence"/>
</dbReference>
<feature type="chain" id="PRO_5025069723" description="GH18 domain-containing protein" evidence="1">
    <location>
        <begin position="20"/>
        <end position="116"/>
    </location>
</feature>
<dbReference type="InterPro" id="IPR050314">
    <property type="entry name" value="Glycosyl_Hydrlase_18"/>
</dbReference>
<protein>
    <recommendedName>
        <fullName evidence="2">GH18 domain-containing protein</fullName>
    </recommendedName>
</protein>
<dbReference type="PANTHER" id="PTHR11177">
    <property type="entry name" value="CHITINASE"/>
    <property type="match status" value="1"/>
</dbReference>
<dbReference type="Gene3D" id="3.20.20.80">
    <property type="entry name" value="Glycosidases"/>
    <property type="match status" value="1"/>
</dbReference>
<dbReference type="InterPro" id="IPR017853">
    <property type="entry name" value="GH"/>
</dbReference>
<keyword evidence="1" id="KW-0732">Signal</keyword>
<dbReference type="PROSITE" id="PS51910">
    <property type="entry name" value="GH18_2"/>
    <property type="match status" value="1"/>
</dbReference>
<reference evidence="3 4" key="1">
    <citation type="submission" date="2019-01" db="EMBL/GenBank/DDBJ databases">
        <authorList>
            <person name="Sayadi A."/>
        </authorList>
    </citation>
    <scope>NUCLEOTIDE SEQUENCE [LARGE SCALE GENOMIC DNA]</scope>
</reference>
<dbReference type="EMBL" id="CAACVG010014841">
    <property type="protein sequence ID" value="VEN63793.1"/>
    <property type="molecule type" value="Genomic_DNA"/>
</dbReference>
<keyword evidence="4" id="KW-1185">Reference proteome</keyword>
<dbReference type="Pfam" id="PF00704">
    <property type="entry name" value="Glyco_hydro_18"/>
    <property type="match status" value="1"/>
</dbReference>
<evidence type="ECO:0000256" key="1">
    <source>
        <dbReference type="SAM" id="SignalP"/>
    </source>
</evidence>
<proteinExistence type="predicted"/>
<dbReference type="SUPFAM" id="SSF51445">
    <property type="entry name" value="(Trans)glycosidases"/>
    <property type="match status" value="1"/>
</dbReference>